<dbReference type="SUPFAM" id="SSF52540">
    <property type="entry name" value="P-loop containing nucleoside triphosphate hydrolases"/>
    <property type="match status" value="1"/>
</dbReference>
<name>A0A6N7XK78_9FIRM</name>
<dbReference type="FunFam" id="3.40.50.300:FF:000006">
    <property type="entry name" value="DNA-binding transcriptional regulator NtrC"/>
    <property type="match status" value="1"/>
</dbReference>
<feature type="domain" description="PAS" evidence="9">
    <location>
        <begin position="17"/>
        <end position="71"/>
    </location>
</feature>
<protein>
    <recommendedName>
        <fullName evidence="6">HTH-type transcriptional regulatory protein TyrR</fullName>
    </recommendedName>
</protein>
<organism evidence="11 12">
    <name type="scientific">Tissierella pigra</name>
    <dbReference type="NCBI Taxonomy" id="2607614"/>
    <lineage>
        <taxon>Bacteria</taxon>
        <taxon>Bacillati</taxon>
        <taxon>Bacillota</taxon>
        <taxon>Tissierellia</taxon>
        <taxon>Tissierellales</taxon>
        <taxon>Tissierellaceae</taxon>
        <taxon>Tissierella</taxon>
    </lineage>
</organism>
<keyword evidence="4" id="KW-0805">Transcription regulation</keyword>
<dbReference type="SUPFAM" id="SSF55785">
    <property type="entry name" value="PYP-like sensor domain (PAS domain)"/>
    <property type="match status" value="1"/>
</dbReference>
<dbReference type="SMART" id="SM00382">
    <property type="entry name" value="AAA"/>
    <property type="match status" value="1"/>
</dbReference>
<dbReference type="Pfam" id="PF18024">
    <property type="entry name" value="HTH_50"/>
    <property type="match status" value="1"/>
</dbReference>
<dbReference type="AlphaFoldDB" id="A0A6N7XK78"/>
<evidence type="ECO:0000259" key="10">
    <source>
        <dbReference type="PROSITE" id="PS50113"/>
    </source>
</evidence>
<keyword evidence="12" id="KW-1185">Reference proteome</keyword>
<dbReference type="PROSITE" id="PS00675">
    <property type="entry name" value="SIGMA54_INTERACT_1"/>
    <property type="match status" value="1"/>
</dbReference>
<evidence type="ECO:0000313" key="12">
    <source>
        <dbReference type="Proteomes" id="UP000469523"/>
    </source>
</evidence>
<dbReference type="EMBL" id="VUNQ01000022">
    <property type="protein sequence ID" value="MSU01986.1"/>
    <property type="molecule type" value="Genomic_DNA"/>
</dbReference>
<dbReference type="GO" id="GO:0003677">
    <property type="term" value="F:DNA binding"/>
    <property type="evidence" value="ECO:0007669"/>
    <property type="project" value="UniProtKB-KW"/>
</dbReference>
<dbReference type="NCBIfam" id="TIGR00229">
    <property type="entry name" value="sensory_box"/>
    <property type="match status" value="1"/>
</dbReference>
<dbReference type="InterPro" id="IPR035965">
    <property type="entry name" value="PAS-like_dom_sf"/>
</dbReference>
<dbReference type="CDD" id="cd00130">
    <property type="entry name" value="PAS"/>
    <property type="match status" value="1"/>
</dbReference>
<evidence type="ECO:0000256" key="7">
    <source>
        <dbReference type="SAM" id="Coils"/>
    </source>
</evidence>
<dbReference type="SMART" id="SM00091">
    <property type="entry name" value="PAS"/>
    <property type="match status" value="1"/>
</dbReference>
<evidence type="ECO:0000259" key="8">
    <source>
        <dbReference type="PROSITE" id="PS50045"/>
    </source>
</evidence>
<gene>
    <name evidence="11" type="ORF">FYJ83_10950</name>
</gene>
<evidence type="ECO:0000256" key="1">
    <source>
        <dbReference type="ARBA" id="ARBA00022741"/>
    </source>
</evidence>
<dbReference type="InterPro" id="IPR009057">
    <property type="entry name" value="Homeodomain-like_sf"/>
</dbReference>
<feature type="domain" description="PAC" evidence="10">
    <location>
        <begin position="87"/>
        <end position="140"/>
    </location>
</feature>
<evidence type="ECO:0000256" key="6">
    <source>
        <dbReference type="ARBA" id="ARBA00029500"/>
    </source>
</evidence>
<dbReference type="Gene3D" id="3.30.450.20">
    <property type="entry name" value="PAS domain"/>
    <property type="match status" value="1"/>
</dbReference>
<keyword evidence="2" id="KW-0058">Aromatic hydrocarbons catabolism</keyword>
<dbReference type="InterPro" id="IPR025944">
    <property type="entry name" value="Sigma_54_int_dom_CS"/>
</dbReference>
<dbReference type="InterPro" id="IPR002078">
    <property type="entry name" value="Sigma_54_int"/>
</dbReference>
<dbReference type="Pfam" id="PF13426">
    <property type="entry name" value="PAS_9"/>
    <property type="match status" value="1"/>
</dbReference>
<dbReference type="SUPFAM" id="SSF46689">
    <property type="entry name" value="Homeodomain-like"/>
    <property type="match status" value="1"/>
</dbReference>
<keyword evidence="7" id="KW-0175">Coiled coil</keyword>
<dbReference type="GO" id="GO:0006355">
    <property type="term" value="P:regulation of DNA-templated transcription"/>
    <property type="evidence" value="ECO:0007669"/>
    <property type="project" value="InterPro"/>
</dbReference>
<dbReference type="InterPro" id="IPR000014">
    <property type="entry name" value="PAS"/>
</dbReference>
<comment type="caution">
    <text evidence="11">The sequence shown here is derived from an EMBL/GenBank/DDBJ whole genome shotgun (WGS) entry which is preliminary data.</text>
</comment>
<evidence type="ECO:0000256" key="4">
    <source>
        <dbReference type="ARBA" id="ARBA00023015"/>
    </source>
</evidence>
<dbReference type="Gene3D" id="1.10.8.60">
    <property type="match status" value="1"/>
</dbReference>
<keyword evidence="1" id="KW-0547">Nucleotide-binding</keyword>
<evidence type="ECO:0000256" key="3">
    <source>
        <dbReference type="ARBA" id="ARBA00022840"/>
    </source>
</evidence>
<dbReference type="PROSITE" id="PS50045">
    <property type="entry name" value="SIGMA54_INTERACT_4"/>
    <property type="match status" value="1"/>
</dbReference>
<evidence type="ECO:0000259" key="9">
    <source>
        <dbReference type="PROSITE" id="PS50112"/>
    </source>
</evidence>
<dbReference type="InterPro" id="IPR027417">
    <property type="entry name" value="P-loop_NTPase"/>
</dbReference>
<feature type="domain" description="Sigma-54 factor interaction" evidence="8">
    <location>
        <begin position="164"/>
        <end position="393"/>
    </location>
</feature>
<reference evidence="11 12" key="1">
    <citation type="submission" date="2019-09" db="EMBL/GenBank/DDBJ databases">
        <title>In-depth cultivation of the pig gut microbiome towards novel bacterial diversity and tailored functional studies.</title>
        <authorList>
            <person name="Wylensek D."/>
            <person name="Hitch T.C.A."/>
            <person name="Clavel T."/>
        </authorList>
    </citation>
    <scope>NUCLEOTIDE SEQUENCE [LARGE SCALE GENOMIC DNA]</scope>
    <source>
        <strain evidence="11 12">WCA3-693-APC-4?</strain>
    </source>
</reference>
<dbReference type="InterPro" id="IPR058031">
    <property type="entry name" value="AAA_lid_NorR"/>
</dbReference>
<dbReference type="InterPro" id="IPR000700">
    <property type="entry name" value="PAS-assoc_C"/>
</dbReference>
<dbReference type="Gene3D" id="3.40.50.300">
    <property type="entry name" value="P-loop containing nucleotide triphosphate hydrolases"/>
    <property type="match status" value="1"/>
</dbReference>
<dbReference type="CDD" id="cd00009">
    <property type="entry name" value="AAA"/>
    <property type="match status" value="1"/>
</dbReference>
<dbReference type="InterPro" id="IPR003593">
    <property type="entry name" value="AAA+_ATPase"/>
</dbReference>
<keyword evidence="5" id="KW-0804">Transcription</keyword>
<dbReference type="InterPro" id="IPR030828">
    <property type="entry name" value="HTH_TyrR"/>
</dbReference>
<dbReference type="PANTHER" id="PTHR32071">
    <property type="entry name" value="TRANSCRIPTIONAL REGULATORY PROTEIN"/>
    <property type="match status" value="1"/>
</dbReference>
<dbReference type="PANTHER" id="PTHR32071:SF57">
    <property type="entry name" value="C4-DICARBOXYLATE TRANSPORT TRANSCRIPTIONAL REGULATORY PROTEIN DCTD"/>
    <property type="match status" value="1"/>
</dbReference>
<dbReference type="InterPro" id="IPR025662">
    <property type="entry name" value="Sigma_54_int_dom_ATP-bd_1"/>
</dbReference>
<dbReference type="PROSITE" id="PS50112">
    <property type="entry name" value="PAS"/>
    <property type="match status" value="1"/>
</dbReference>
<dbReference type="Pfam" id="PF00158">
    <property type="entry name" value="Sigma54_activat"/>
    <property type="match status" value="1"/>
</dbReference>
<dbReference type="PROSITE" id="PS00688">
    <property type="entry name" value="SIGMA54_INTERACT_3"/>
    <property type="match status" value="1"/>
</dbReference>
<evidence type="ECO:0000256" key="2">
    <source>
        <dbReference type="ARBA" id="ARBA00022797"/>
    </source>
</evidence>
<dbReference type="Gene3D" id="1.10.10.60">
    <property type="entry name" value="Homeodomain-like"/>
    <property type="match status" value="1"/>
</dbReference>
<proteinExistence type="predicted"/>
<sequence>MKMERKIKELEKENKFHKERALTALELGDAVSDGICIVDSQGVVTEINKGYTEITGICREEIVGRHIQDMLDRKYFTSAVSLEVLKSKKKISAISIIKNNNKKVLITGNPFVDQKGNISQVITVMRDFTEINSLRERLEKAENENKKYLSELRYIRDSQNESEFLGNSLDARKIRQTINQVAKTDATVLITGETGVGKEIISREVYKNSNRSDGPYIKINCAAIPETLLESELFGYEKGAFTGALQKEKIGLLEMGHKGTVLLDEIGEMPMQLQSKILRFLQEREITRVGGTIPKLLDVRIIAATNQNLLEQIKQGKFREDLYYRLNVIPITIPPIRDRKEDIRILAYKFLEVFNKRYKKNLEFDEAALQALEYYNWPGNVRELENTIERLVIITNEEFITMDCVMNTLSTDKISIDLFTKDDITLKEAIDMLEKNIIEKAFRKHGSTYKVAEILGVSQSTVVRKMQALGIEN</sequence>
<accession>A0A6N7XK78</accession>
<dbReference type="GO" id="GO:0005524">
    <property type="term" value="F:ATP binding"/>
    <property type="evidence" value="ECO:0007669"/>
    <property type="project" value="UniProtKB-KW"/>
</dbReference>
<evidence type="ECO:0000256" key="5">
    <source>
        <dbReference type="ARBA" id="ARBA00023163"/>
    </source>
</evidence>
<evidence type="ECO:0000313" key="11">
    <source>
        <dbReference type="EMBL" id="MSU01986.1"/>
    </source>
</evidence>
<dbReference type="Pfam" id="PF25601">
    <property type="entry name" value="AAA_lid_14"/>
    <property type="match status" value="1"/>
</dbReference>
<dbReference type="PROSITE" id="PS50113">
    <property type="entry name" value="PAC"/>
    <property type="match status" value="1"/>
</dbReference>
<keyword evidence="3" id="KW-0067">ATP-binding</keyword>
<dbReference type="Proteomes" id="UP000469523">
    <property type="component" value="Unassembled WGS sequence"/>
</dbReference>
<feature type="coiled-coil region" evidence="7">
    <location>
        <begin position="124"/>
        <end position="158"/>
    </location>
</feature>